<dbReference type="RefSeq" id="WP_045980037.1">
    <property type="nucleotide sequence ID" value="NZ_JXXY01000015.1"/>
</dbReference>
<evidence type="ECO:0000256" key="2">
    <source>
        <dbReference type="ARBA" id="ARBA00023125"/>
    </source>
</evidence>
<dbReference type="PROSITE" id="PS50977">
    <property type="entry name" value="HTH_TETR_2"/>
    <property type="match status" value="1"/>
</dbReference>
<evidence type="ECO:0000259" key="5">
    <source>
        <dbReference type="PROSITE" id="PS50977"/>
    </source>
</evidence>
<evidence type="ECO:0000256" key="1">
    <source>
        <dbReference type="ARBA" id="ARBA00023015"/>
    </source>
</evidence>
<evidence type="ECO:0000256" key="3">
    <source>
        <dbReference type="ARBA" id="ARBA00023163"/>
    </source>
</evidence>
<dbReference type="OrthoDB" id="116240at2"/>
<keyword evidence="2 4" id="KW-0238">DNA-binding</keyword>
<dbReference type="AlphaFoldDB" id="A0A0F4PKL4"/>
<dbReference type="GO" id="GO:0003677">
    <property type="term" value="F:DNA binding"/>
    <property type="evidence" value="ECO:0007669"/>
    <property type="project" value="UniProtKB-UniRule"/>
</dbReference>
<evidence type="ECO:0000313" key="6">
    <source>
        <dbReference type="EMBL" id="KJZ00389.1"/>
    </source>
</evidence>
<organism evidence="6 7">
    <name type="scientific">Pseudoalteromonas ruthenica</name>
    <dbReference type="NCBI Taxonomy" id="151081"/>
    <lineage>
        <taxon>Bacteria</taxon>
        <taxon>Pseudomonadati</taxon>
        <taxon>Pseudomonadota</taxon>
        <taxon>Gammaproteobacteria</taxon>
        <taxon>Alteromonadales</taxon>
        <taxon>Pseudoalteromonadaceae</taxon>
        <taxon>Pseudoalteromonas</taxon>
    </lineage>
</organism>
<dbReference type="Gene3D" id="1.10.357.10">
    <property type="entry name" value="Tetracycline Repressor, domain 2"/>
    <property type="match status" value="1"/>
</dbReference>
<reference evidence="6 7" key="1">
    <citation type="journal article" date="2015" name="BMC Genomics">
        <title>Genome mining reveals unlocked bioactive potential of marine Gram-negative bacteria.</title>
        <authorList>
            <person name="Machado H."/>
            <person name="Sonnenschein E.C."/>
            <person name="Melchiorsen J."/>
            <person name="Gram L."/>
        </authorList>
    </citation>
    <scope>NUCLEOTIDE SEQUENCE [LARGE SCALE GENOMIC DNA]</scope>
    <source>
        <strain evidence="6 7">S3137</strain>
    </source>
</reference>
<dbReference type="EMBL" id="JXXZ01000006">
    <property type="protein sequence ID" value="KJZ00389.1"/>
    <property type="molecule type" value="Genomic_DNA"/>
</dbReference>
<dbReference type="PATRIC" id="fig|151081.8.peg.2894"/>
<gene>
    <name evidence="6" type="ORF">TW72_06760</name>
</gene>
<feature type="DNA-binding region" description="H-T-H motif" evidence="4">
    <location>
        <begin position="25"/>
        <end position="44"/>
    </location>
</feature>
<feature type="domain" description="HTH tetR-type" evidence="5">
    <location>
        <begin position="2"/>
        <end position="62"/>
    </location>
</feature>
<dbReference type="GeneID" id="58228182"/>
<dbReference type="InterPro" id="IPR001647">
    <property type="entry name" value="HTH_TetR"/>
</dbReference>
<dbReference type="InterPro" id="IPR009057">
    <property type="entry name" value="Homeodomain-like_sf"/>
</dbReference>
<dbReference type="PANTHER" id="PTHR47506">
    <property type="entry name" value="TRANSCRIPTIONAL REGULATORY PROTEIN"/>
    <property type="match status" value="1"/>
</dbReference>
<dbReference type="SUPFAM" id="SSF46689">
    <property type="entry name" value="Homeodomain-like"/>
    <property type="match status" value="1"/>
</dbReference>
<dbReference type="InterPro" id="IPR036271">
    <property type="entry name" value="Tet_transcr_reg_TetR-rel_C_sf"/>
</dbReference>
<dbReference type="PRINTS" id="PR00455">
    <property type="entry name" value="HTHTETR"/>
</dbReference>
<name>A0A0F4PKL4_9GAMM</name>
<accession>A0A0F4PKL4</accession>
<dbReference type="Pfam" id="PF00440">
    <property type="entry name" value="TetR_N"/>
    <property type="match status" value="1"/>
</dbReference>
<evidence type="ECO:0000313" key="7">
    <source>
        <dbReference type="Proteomes" id="UP000033664"/>
    </source>
</evidence>
<dbReference type="eggNOG" id="COG1309">
    <property type="taxonomic scope" value="Bacteria"/>
</dbReference>
<sequence length="184" mass="20125">MQDKKQHLIDTALRLFYHHGIHAVGINHILSESGVAKKTLYHHFASKEALILATLAQRHRSFMAWLRHQVQDKRGQQGVSALFTALGCWFSGQELALGPFRGCFFINTHGEFDASHSDILSACRAHKKEVETAIAAMLSAAEQPLAPAIAMLMEGAIVKATLGQPQAAAEHALQSALILLDRGQ</sequence>
<proteinExistence type="predicted"/>
<keyword evidence="3" id="KW-0804">Transcription</keyword>
<dbReference type="PANTHER" id="PTHR47506:SF1">
    <property type="entry name" value="HTH-TYPE TRANSCRIPTIONAL REGULATOR YJDC"/>
    <property type="match status" value="1"/>
</dbReference>
<dbReference type="SUPFAM" id="SSF48498">
    <property type="entry name" value="Tetracyclin repressor-like, C-terminal domain"/>
    <property type="match status" value="1"/>
</dbReference>
<dbReference type="Proteomes" id="UP000033664">
    <property type="component" value="Unassembled WGS sequence"/>
</dbReference>
<comment type="caution">
    <text evidence="6">The sequence shown here is derived from an EMBL/GenBank/DDBJ whole genome shotgun (WGS) entry which is preliminary data.</text>
</comment>
<evidence type="ECO:0000256" key="4">
    <source>
        <dbReference type="PROSITE-ProRule" id="PRU00335"/>
    </source>
</evidence>
<protein>
    <recommendedName>
        <fullName evidence="5">HTH tetR-type domain-containing protein</fullName>
    </recommendedName>
</protein>
<keyword evidence="7" id="KW-1185">Reference proteome</keyword>
<keyword evidence="1" id="KW-0805">Transcription regulation</keyword>